<dbReference type="InterPro" id="IPR050171">
    <property type="entry name" value="MFS_Transporters"/>
</dbReference>
<feature type="transmembrane region" description="Helical" evidence="8">
    <location>
        <begin position="353"/>
        <end position="373"/>
    </location>
</feature>
<feature type="domain" description="Major facilitator superfamily (MFS) profile" evidence="9">
    <location>
        <begin position="18"/>
        <end position="405"/>
    </location>
</feature>
<keyword evidence="3" id="KW-1003">Cell membrane</keyword>
<dbReference type="RefSeq" id="WP_196203697.1">
    <property type="nucleotide sequence ID" value="NZ_JADPUN010000222.1"/>
</dbReference>
<gene>
    <name evidence="10" type="ORF">I0C86_24895</name>
</gene>
<evidence type="ECO:0000256" key="5">
    <source>
        <dbReference type="ARBA" id="ARBA00022989"/>
    </source>
</evidence>
<protein>
    <submittedName>
        <fullName evidence="10">MFS transporter</fullName>
    </submittedName>
</protein>
<evidence type="ECO:0000256" key="8">
    <source>
        <dbReference type="SAM" id="Phobius"/>
    </source>
</evidence>
<dbReference type="InterPro" id="IPR020846">
    <property type="entry name" value="MFS_dom"/>
</dbReference>
<organism evidence="10 11">
    <name type="scientific">Plantactinospora alkalitolerans</name>
    <dbReference type="NCBI Taxonomy" id="2789879"/>
    <lineage>
        <taxon>Bacteria</taxon>
        <taxon>Bacillati</taxon>
        <taxon>Actinomycetota</taxon>
        <taxon>Actinomycetes</taxon>
        <taxon>Micromonosporales</taxon>
        <taxon>Micromonosporaceae</taxon>
        <taxon>Plantactinospora</taxon>
    </lineage>
</organism>
<feature type="transmembrane region" description="Helical" evidence="8">
    <location>
        <begin position="55"/>
        <end position="76"/>
    </location>
</feature>
<name>A0ABS0H122_9ACTN</name>
<dbReference type="PANTHER" id="PTHR23517">
    <property type="entry name" value="RESISTANCE PROTEIN MDTM, PUTATIVE-RELATED-RELATED"/>
    <property type="match status" value="1"/>
</dbReference>
<dbReference type="Gene3D" id="1.20.1250.20">
    <property type="entry name" value="MFS general substrate transporter like domains"/>
    <property type="match status" value="1"/>
</dbReference>
<evidence type="ECO:0000256" key="4">
    <source>
        <dbReference type="ARBA" id="ARBA00022692"/>
    </source>
</evidence>
<proteinExistence type="predicted"/>
<feature type="transmembrane region" description="Helical" evidence="8">
    <location>
        <begin position="140"/>
        <end position="163"/>
    </location>
</feature>
<evidence type="ECO:0000256" key="2">
    <source>
        <dbReference type="ARBA" id="ARBA00022448"/>
    </source>
</evidence>
<feature type="transmembrane region" description="Helical" evidence="8">
    <location>
        <begin position="226"/>
        <end position="243"/>
    </location>
</feature>
<keyword evidence="4 8" id="KW-0812">Transmembrane</keyword>
<sequence>MRAVRDWFQDTTGGLPRTFWYLWTGTLINRVGSFVIVFLAIYLTEVRGFDEFKAGLVLGLWGAGGAAGTLTGGVLADRWGRRPTLLTAHLGAATMMLALGFARELWMVALGALLLGMFAEGARPAFSAMMIDVVPERDRLRAFTLNYWAINLGFACAAVLAGLAAEAGYLLLFVVDAVTTLATAAVIFLKVGETRPAHGVQQFRAHSQAPLAAPHRGGLRTALSDRVFVGFVALNILLALVFMQHVSMLPIAMSQDGLSPSTYGSVIAVNGVLIVAGQLFVPRLIRGRSRSHVLALSALVVGVGFGLTAFADAAWFYVLTVLIWTLGEMLNSPSNSTLIAELSPSALRGRYQGVFSLSWSVAAFVAPIAGGFVRGRLGDAALWFGCAAIGGVVAVAHLLSGPARERRAAELRTPPAGPAPRGTALAGAGTGTGAGAGV</sequence>
<evidence type="ECO:0000313" key="11">
    <source>
        <dbReference type="Proteomes" id="UP000638560"/>
    </source>
</evidence>
<feature type="region of interest" description="Disordered" evidence="7">
    <location>
        <begin position="407"/>
        <end position="438"/>
    </location>
</feature>
<evidence type="ECO:0000313" key="10">
    <source>
        <dbReference type="EMBL" id="MBF9132161.1"/>
    </source>
</evidence>
<dbReference type="Proteomes" id="UP000638560">
    <property type="component" value="Unassembled WGS sequence"/>
</dbReference>
<dbReference type="EMBL" id="JADPUN010000222">
    <property type="protein sequence ID" value="MBF9132161.1"/>
    <property type="molecule type" value="Genomic_DNA"/>
</dbReference>
<dbReference type="InterPro" id="IPR036259">
    <property type="entry name" value="MFS_trans_sf"/>
</dbReference>
<reference evidence="10 11" key="1">
    <citation type="submission" date="2020-11" db="EMBL/GenBank/DDBJ databases">
        <title>A novel isolate from a Black sea contaminated sediment with potential to produce alkanes: Plantactinospora alkalitolerans sp. nov.</title>
        <authorList>
            <person name="Carro L."/>
            <person name="Veyisoglu A."/>
            <person name="Guven K."/>
            <person name="Schumann P."/>
            <person name="Klenk H.-P."/>
            <person name="Sahin N."/>
        </authorList>
    </citation>
    <scope>NUCLEOTIDE SEQUENCE [LARGE SCALE GENOMIC DNA]</scope>
    <source>
        <strain evidence="10 11">S1510</strain>
    </source>
</reference>
<comment type="caution">
    <text evidence="10">The sequence shown here is derived from an EMBL/GenBank/DDBJ whole genome shotgun (WGS) entry which is preliminary data.</text>
</comment>
<evidence type="ECO:0000256" key="7">
    <source>
        <dbReference type="SAM" id="MobiDB-lite"/>
    </source>
</evidence>
<dbReference type="InterPro" id="IPR011701">
    <property type="entry name" value="MFS"/>
</dbReference>
<dbReference type="Pfam" id="PF07690">
    <property type="entry name" value="MFS_1"/>
    <property type="match status" value="1"/>
</dbReference>
<dbReference type="PROSITE" id="PS00216">
    <property type="entry name" value="SUGAR_TRANSPORT_1"/>
    <property type="match status" value="1"/>
</dbReference>
<keyword evidence="5 8" id="KW-1133">Transmembrane helix</keyword>
<feature type="compositionally biased region" description="Gly residues" evidence="7">
    <location>
        <begin position="428"/>
        <end position="438"/>
    </location>
</feature>
<dbReference type="CDD" id="cd17329">
    <property type="entry name" value="MFS_MdtH_MDR_like"/>
    <property type="match status" value="1"/>
</dbReference>
<evidence type="ECO:0000256" key="1">
    <source>
        <dbReference type="ARBA" id="ARBA00004651"/>
    </source>
</evidence>
<feature type="transmembrane region" description="Helical" evidence="8">
    <location>
        <begin position="263"/>
        <end position="281"/>
    </location>
</feature>
<evidence type="ECO:0000256" key="6">
    <source>
        <dbReference type="ARBA" id="ARBA00023136"/>
    </source>
</evidence>
<keyword evidence="6 8" id="KW-0472">Membrane</keyword>
<keyword evidence="11" id="KW-1185">Reference proteome</keyword>
<dbReference type="PANTHER" id="PTHR23517:SF2">
    <property type="entry name" value="MULTIDRUG RESISTANCE PROTEIN MDTH"/>
    <property type="match status" value="1"/>
</dbReference>
<keyword evidence="2" id="KW-0813">Transport</keyword>
<feature type="transmembrane region" description="Helical" evidence="8">
    <location>
        <begin position="169"/>
        <end position="189"/>
    </location>
</feature>
<evidence type="ECO:0000256" key="3">
    <source>
        <dbReference type="ARBA" id="ARBA00022475"/>
    </source>
</evidence>
<dbReference type="SUPFAM" id="SSF103473">
    <property type="entry name" value="MFS general substrate transporter"/>
    <property type="match status" value="1"/>
</dbReference>
<accession>A0ABS0H122</accession>
<feature type="compositionally biased region" description="Low complexity" evidence="7">
    <location>
        <begin position="411"/>
        <end position="427"/>
    </location>
</feature>
<feature type="transmembrane region" description="Helical" evidence="8">
    <location>
        <begin position="380"/>
        <end position="399"/>
    </location>
</feature>
<dbReference type="InterPro" id="IPR005829">
    <property type="entry name" value="Sugar_transporter_CS"/>
</dbReference>
<feature type="transmembrane region" description="Helical" evidence="8">
    <location>
        <begin position="293"/>
        <end position="326"/>
    </location>
</feature>
<evidence type="ECO:0000259" key="9">
    <source>
        <dbReference type="PROSITE" id="PS50850"/>
    </source>
</evidence>
<dbReference type="PROSITE" id="PS50850">
    <property type="entry name" value="MFS"/>
    <property type="match status" value="1"/>
</dbReference>
<feature type="transmembrane region" description="Helical" evidence="8">
    <location>
        <begin position="96"/>
        <end position="119"/>
    </location>
</feature>
<feature type="transmembrane region" description="Helical" evidence="8">
    <location>
        <begin position="20"/>
        <end position="43"/>
    </location>
</feature>
<comment type="subcellular location">
    <subcellularLocation>
        <location evidence="1">Cell membrane</location>
        <topology evidence="1">Multi-pass membrane protein</topology>
    </subcellularLocation>
</comment>